<evidence type="ECO:0000313" key="3">
    <source>
        <dbReference type="Proteomes" id="UP000001058"/>
    </source>
</evidence>
<dbReference type="InParanoid" id="D8UHF1"/>
<dbReference type="Proteomes" id="UP000001058">
    <property type="component" value="Unassembled WGS sequence"/>
</dbReference>
<accession>D8UHF1</accession>
<protein>
    <recommendedName>
        <fullName evidence="4">Secreted protein</fullName>
    </recommendedName>
</protein>
<keyword evidence="3" id="KW-1185">Reference proteome</keyword>
<dbReference type="KEGG" id="vcn:VOLCADRAFT_99286"/>
<dbReference type="RefSeq" id="XP_002958111.1">
    <property type="nucleotide sequence ID" value="XM_002958065.1"/>
</dbReference>
<name>D8UHF1_VOLCA</name>
<evidence type="ECO:0008006" key="4">
    <source>
        <dbReference type="Google" id="ProtNLM"/>
    </source>
</evidence>
<reference evidence="2 3" key="1">
    <citation type="journal article" date="2010" name="Science">
        <title>Genomic analysis of organismal complexity in the multicellular green alga Volvox carteri.</title>
        <authorList>
            <person name="Prochnik S.E."/>
            <person name="Umen J."/>
            <person name="Nedelcu A.M."/>
            <person name="Hallmann A."/>
            <person name="Miller S.M."/>
            <person name="Nishii I."/>
            <person name="Ferris P."/>
            <person name="Kuo A."/>
            <person name="Mitros T."/>
            <person name="Fritz-Laylin L.K."/>
            <person name="Hellsten U."/>
            <person name="Chapman J."/>
            <person name="Simakov O."/>
            <person name="Rensing S.A."/>
            <person name="Terry A."/>
            <person name="Pangilinan J."/>
            <person name="Kapitonov V."/>
            <person name="Jurka J."/>
            <person name="Salamov A."/>
            <person name="Shapiro H."/>
            <person name="Schmutz J."/>
            <person name="Grimwood J."/>
            <person name="Lindquist E."/>
            <person name="Lucas S."/>
            <person name="Grigoriev I.V."/>
            <person name="Schmitt R."/>
            <person name="Kirk D."/>
            <person name="Rokhsar D.S."/>
        </authorList>
    </citation>
    <scope>NUCLEOTIDE SEQUENCE [LARGE SCALE GENOMIC DNA]</scope>
    <source>
        <strain evidence="3">f. Nagariensis / Eve</strain>
    </source>
</reference>
<evidence type="ECO:0000256" key="1">
    <source>
        <dbReference type="SAM" id="SignalP"/>
    </source>
</evidence>
<sequence>MSVCLYVRRLLAISIGDLCAPVAQPNTTTAVAGCPAFDWTPSTRASLVHVVTRRERDPPRCGRSCCGSAASSQSQQLICNIDPAADSAARSNDGHYQRRRCRLDMVGAANSRGRCGRGGRCPDGRLDHRILRD</sequence>
<proteinExistence type="predicted"/>
<dbReference type="EMBL" id="GL378406">
    <property type="protein sequence ID" value="EFJ40842.1"/>
    <property type="molecule type" value="Genomic_DNA"/>
</dbReference>
<organism evidence="3">
    <name type="scientific">Volvox carteri f. nagariensis</name>
    <dbReference type="NCBI Taxonomy" id="3068"/>
    <lineage>
        <taxon>Eukaryota</taxon>
        <taxon>Viridiplantae</taxon>
        <taxon>Chlorophyta</taxon>
        <taxon>core chlorophytes</taxon>
        <taxon>Chlorophyceae</taxon>
        <taxon>CS clade</taxon>
        <taxon>Chlamydomonadales</taxon>
        <taxon>Volvocaceae</taxon>
        <taxon>Volvox</taxon>
    </lineage>
</organism>
<gene>
    <name evidence="2" type="ORF">VOLCADRAFT_99286</name>
</gene>
<feature type="chain" id="PRO_5003124529" description="Secreted protein" evidence="1">
    <location>
        <begin position="26"/>
        <end position="133"/>
    </location>
</feature>
<dbReference type="GeneID" id="9623180"/>
<dbReference type="AlphaFoldDB" id="D8UHF1"/>
<keyword evidence="1" id="KW-0732">Signal</keyword>
<feature type="signal peptide" evidence="1">
    <location>
        <begin position="1"/>
        <end position="25"/>
    </location>
</feature>
<evidence type="ECO:0000313" key="2">
    <source>
        <dbReference type="EMBL" id="EFJ40842.1"/>
    </source>
</evidence>